<dbReference type="PROSITE" id="PS51257">
    <property type="entry name" value="PROKAR_LIPOPROTEIN"/>
    <property type="match status" value="1"/>
</dbReference>
<dbReference type="AlphaFoldDB" id="A0A5B8W124"/>
<dbReference type="EMBL" id="CP042437">
    <property type="protein sequence ID" value="QEC75938.1"/>
    <property type="molecule type" value="Genomic_DNA"/>
</dbReference>
<evidence type="ECO:0000313" key="2">
    <source>
        <dbReference type="Proteomes" id="UP000321362"/>
    </source>
</evidence>
<sequence>MKNISIYILSVALLASACIKKDVAYYSISKVTKSDTASKVIVNIKARLTKDQLLGIAGKIKSDSAALPNLQLCYMLPGHNDKNTGSNNFYAIAKYPSAQTATMQDTLKDSEGNVVRLKITGVSAQMAQKLVNFHPKELKDQNFFGHFIDDNNHTVIIPFRDLTDPKKEYYILELDTTGKVVSATIPTVVTKDGIEKWFVTDRGDYITIKDSILTQYSIDDLGMPYNSIKSGL</sequence>
<evidence type="ECO:0008006" key="3">
    <source>
        <dbReference type="Google" id="ProtNLM"/>
    </source>
</evidence>
<keyword evidence="2" id="KW-1185">Reference proteome</keyword>
<dbReference type="Proteomes" id="UP000321362">
    <property type="component" value="Chromosome"/>
</dbReference>
<organism evidence="1 2">
    <name type="scientific">Mucilaginibacter ginsenosidivorax</name>
    <dbReference type="NCBI Taxonomy" id="862126"/>
    <lineage>
        <taxon>Bacteria</taxon>
        <taxon>Pseudomonadati</taxon>
        <taxon>Bacteroidota</taxon>
        <taxon>Sphingobacteriia</taxon>
        <taxon>Sphingobacteriales</taxon>
        <taxon>Sphingobacteriaceae</taxon>
        <taxon>Mucilaginibacter</taxon>
    </lineage>
</organism>
<protein>
    <recommendedName>
        <fullName evidence="3">Lipoprotein</fullName>
    </recommendedName>
</protein>
<gene>
    <name evidence="1" type="ORF">FSB76_08250</name>
</gene>
<accession>A0A5B8W124</accession>
<name>A0A5B8W124_9SPHI</name>
<reference evidence="1 2" key="1">
    <citation type="journal article" date="2013" name="J. Microbiol.">
        <title>Mucilaginibacter ginsenosidivorax sp. nov., with ginsenoside converting activity isolated from sediment.</title>
        <authorList>
            <person name="Kim J.K."/>
            <person name="Choi T.E."/>
            <person name="Liu Q.M."/>
            <person name="Park H.Y."/>
            <person name="Yi T.H."/>
            <person name="Yoon M.H."/>
            <person name="Kim S.C."/>
            <person name="Im W.T."/>
        </authorList>
    </citation>
    <scope>NUCLEOTIDE SEQUENCE [LARGE SCALE GENOMIC DNA]</scope>
    <source>
        <strain evidence="1 2">KHI28</strain>
    </source>
</reference>
<dbReference type="OrthoDB" id="789785at2"/>
<dbReference type="KEGG" id="mgk:FSB76_08250"/>
<dbReference type="RefSeq" id="WP_147053122.1">
    <property type="nucleotide sequence ID" value="NZ_CP042437.1"/>
</dbReference>
<evidence type="ECO:0000313" key="1">
    <source>
        <dbReference type="EMBL" id="QEC75938.1"/>
    </source>
</evidence>
<proteinExistence type="predicted"/>